<gene>
    <name evidence="1" type="ORF">A0H81_10889</name>
</gene>
<name>A0A1C7LZ56_GRIFR</name>
<evidence type="ECO:0000313" key="2">
    <source>
        <dbReference type="Proteomes" id="UP000092993"/>
    </source>
</evidence>
<protein>
    <submittedName>
        <fullName evidence="1">Uncharacterized protein</fullName>
    </submittedName>
</protein>
<evidence type="ECO:0000313" key="1">
    <source>
        <dbReference type="EMBL" id="OBZ69289.1"/>
    </source>
</evidence>
<keyword evidence="2" id="KW-1185">Reference proteome</keyword>
<dbReference type="OMA" id="FTENFLC"/>
<sequence>MPPAALEAGALYIVLFARSTPNDYHWALYHHFSPTRGAKFHIRNICDAWIEGHEDTSGIHKEFLLMGFNKIAQIPGGDNGTLRSLVASTPFDTPGVTCRTWVLDVIRACIKARLVRCLSLDQLEQETKAFGFAQFDDTANNVQPRPVVK</sequence>
<organism evidence="1 2">
    <name type="scientific">Grifola frondosa</name>
    <name type="common">Maitake</name>
    <name type="synonym">Polyporus frondosus</name>
    <dbReference type="NCBI Taxonomy" id="5627"/>
    <lineage>
        <taxon>Eukaryota</taxon>
        <taxon>Fungi</taxon>
        <taxon>Dikarya</taxon>
        <taxon>Basidiomycota</taxon>
        <taxon>Agaricomycotina</taxon>
        <taxon>Agaricomycetes</taxon>
        <taxon>Polyporales</taxon>
        <taxon>Grifolaceae</taxon>
        <taxon>Grifola</taxon>
    </lineage>
</organism>
<dbReference type="OrthoDB" id="3016366at2759"/>
<dbReference type="AlphaFoldDB" id="A0A1C7LZ56"/>
<dbReference type="EMBL" id="LUGG01000018">
    <property type="protein sequence ID" value="OBZ69289.1"/>
    <property type="molecule type" value="Genomic_DNA"/>
</dbReference>
<proteinExistence type="predicted"/>
<comment type="caution">
    <text evidence="1">The sequence shown here is derived from an EMBL/GenBank/DDBJ whole genome shotgun (WGS) entry which is preliminary data.</text>
</comment>
<dbReference type="Proteomes" id="UP000092993">
    <property type="component" value="Unassembled WGS sequence"/>
</dbReference>
<accession>A0A1C7LZ56</accession>
<reference evidence="1 2" key="1">
    <citation type="submission" date="2016-03" db="EMBL/GenBank/DDBJ databases">
        <title>Whole genome sequencing of Grifola frondosa 9006-11.</title>
        <authorList>
            <person name="Min B."/>
            <person name="Park H."/>
            <person name="Kim J.-G."/>
            <person name="Cho H."/>
            <person name="Oh Y.-L."/>
            <person name="Kong W.-S."/>
            <person name="Choi I.-G."/>
        </authorList>
    </citation>
    <scope>NUCLEOTIDE SEQUENCE [LARGE SCALE GENOMIC DNA]</scope>
    <source>
        <strain evidence="1 2">9006-11</strain>
    </source>
</reference>